<accession>C5FH76</accession>
<dbReference type="VEuPathDB" id="FungiDB:MCYG_01614"/>
<dbReference type="Gene3D" id="3.60.21.10">
    <property type="match status" value="1"/>
</dbReference>
<dbReference type="OMA" id="WLDTCPV"/>
<dbReference type="PANTHER" id="PTHR42850:SF4">
    <property type="entry name" value="ZINC-DEPENDENT ENDOPOLYPHOSPHATASE"/>
    <property type="match status" value="1"/>
</dbReference>
<feature type="domain" description="Calcineurin-like phosphoesterase" evidence="2">
    <location>
        <begin position="108"/>
        <end position="307"/>
    </location>
</feature>
<dbReference type="PANTHER" id="PTHR42850">
    <property type="entry name" value="METALLOPHOSPHOESTERASE"/>
    <property type="match status" value="1"/>
</dbReference>
<evidence type="ECO:0000259" key="2">
    <source>
        <dbReference type="Pfam" id="PF00149"/>
    </source>
</evidence>
<evidence type="ECO:0000313" key="3">
    <source>
        <dbReference type="EMBL" id="EEQ28795.1"/>
    </source>
</evidence>
<dbReference type="GeneID" id="9222936"/>
<dbReference type="AlphaFoldDB" id="C5FH76"/>
<evidence type="ECO:0000313" key="4">
    <source>
        <dbReference type="Proteomes" id="UP000002035"/>
    </source>
</evidence>
<keyword evidence="1" id="KW-0812">Transmembrane</keyword>
<keyword evidence="4" id="KW-1185">Reference proteome</keyword>
<keyword evidence="1" id="KW-0472">Membrane</keyword>
<dbReference type="Proteomes" id="UP000002035">
    <property type="component" value="Unassembled WGS sequence"/>
</dbReference>
<dbReference type="SUPFAM" id="SSF56300">
    <property type="entry name" value="Metallo-dependent phosphatases"/>
    <property type="match status" value="1"/>
</dbReference>
<dbReference type="OrthoDB" id="10267127at2759"/>
<sequence length="366" mass="41349">MHFIRANRRRGVTRNTVAFITPRFRRYLVVFLLFLCLSYTAWKNVGHATVKKDQDLEKTFDASDRNRVGGWFGSNALPGFGDMAHMQTLDSSLLPGKRRSWLWRSRKRLVVVGDVHGCKDELEKLLAQVSFNREKGDHLIFTGDLISKGPKSVEVVQLAREYNASCVRGNHEDRVLLTRRKITSRCSQGFRADESTIGKRETEAHALARQLSDDDANWLESCPVILRVGNINGMGDVVVVHAGLVPGVPLERQDPSLVMNMRTIDPDTYTPSSSKEGTGWSNVFDAYQLRLEREKSLPPTTVIYGHDAKQLPAIRKYTKGLDTSCVRGGELTALIIEDGGKQRLHQVISHHNVIFIKPVKRKKRNH</sequence>
<dbReference type="EMBL" id="DS995702">
    <property type="protein sequence ID" value="EEQ28795.1"/>
    <property type="molecule type" value="Genomic_DNA"/>
</dbReference>
<dbReference type="STRING" id="554155.C5FH76"/>
<dbReference type="GO" id="GO:0006798">
    <property type="term" value="P:polyphosphate catabolic process"/>
    <property type="evidence" value="ECO:0007669"/>
    <property type="project" value="TreeGrafter"/>
</dbReference>
<keyword evidence="1" id="KW-1133">Transmembrane helix</keyword>
<dbReference type="HOGENOM" id="CLU_023125_0_0_1"/>
<dbReference type="GO" id="GO:0016791">
    <property type="term" value="F:phosphatase activity"/>
    <property type="evidence" value="ECO:0007669"/>
    <property type="project" value="TreeGrafter"/>
</dbReference>
<dbReference type="InterPro" id="IPR029052">
    <property type="entry name" value="Metallo-depent_PP-like"/>
</dbReference>
<dbReference type="eggNOG" id="KOG0371">
    <property type="taxonomic scope" value="Eukaryota"/>
</dbReference>
<dbReference type="GO" id="GO:0005737">
    <property type="term" value="C:cytoplasm"/>
    <property type="evidence" value="ECO:0007669"/>
    <property type="project" value="TreeGrafter"/>
</dbReference>
<evidence type="ECO:0000256" key="1">
    <source>
        <dbReference type="SAM" id="Phobius"/>
    </source>
</evidence>
<dbReference type="Pfam" id="PF00149">
    <property type="entry name" value="Metallophos"/>
    <property type="match status" value="1"/>
</dbReference>
<dbReference type="GO" id="GO:0000298">
    <property type="term" value="F:endopolyphosphatase activity"/>
    <property type="evidence" value="ECO:0007669"/>
    <property type="project" value="TreeGrafter"/>
</dbReference>
<dbReference type="InterPro" id="IPR004843">
    <property type="entry name" value="Calcineurin-like_PHP"/>
</dbReference>
<dbReference type="InterPro" id="IPR050126">
    <property type="entry name" value="Ap4A_hydrolase"/>
</dbReference>
<organism evidence="3 4">
    <name type="scientific">Arthroderma otae (strain ATCC MYA-4605 / CBS 113480)</name>
    <name type="common">Microsporum canis</name>
    <dbReference type="NCBI Taxonomy" id="554155"/>
    <lineage>
        <taxon>Eukaryota</taxon>
        <taxon>Fungi</taxon>
        <taxon>Dikarya</taxon>
        <taxon>Ascomycota</taxon>
        <taxon>Pezizomycotina</taxon>
        <taxon>Eurotiomycetes</taxon>
        <taxon>Eurotiomycetidae</taxon>
        <taxon>Onygenales</taxon>
        <taxon>Arthrodermataceae</taxon>
        <taxon>Microsporum</taxon>
    </lineage>
</organism>
<reference evidence="4" key="1">
    <citation type="journal article" date="2012" name="MBio">
        <title>Comparative genome analysis of Trichophyton rubrum and related dermatophytes reveals candidate genes involved in infection.</title>
        <authorList>
            <person name="Martinez D.A."/>
            <person name="Oliver B.G."/>
            <person name="Graeser Y."/>
            <person name="Goldberg J.M."/>
            <person name="Li W."/>
            <person name="Martinez-Rossi N.M."/>
            <person name="Monod M."/>
            <person name="Shelest E."/>
            <person name="Barton R.C."/>
            <person name="Birch E."/>
            <person name="Brakhage A.A."/>
            <person name="Chen Z."/>
            <person name="Gurr S.J."/>
            <person name="Heiman D."/>
            <person name="Heitman J."/>
            <person name="Kosti I."/>
            <person name="Rossi A."/>
            <person name="Saif S."/>
            <person name="Samalova M."/>
            <person name="Saunders C.W."/>
            <person name="Shea T."/>
            <person name="Summerbell R.C."/>
            <person name="Xu J."/>
            <person name="Young S."/>
            <person name="Zeng Q."/>
            <person name="Birren B.W."/>
            <person name="Cuomo C.A."/>
            <person name="White T.C."/>
        </authorList>
    </citation>
    <scope>NUCLEOTIDE SEQUENCE [LARGE SCALE GENOMIC DNA]</scope>
    <source>
        <strain evidence="4">ATCC MYA-4605 / CBS 113480</strain>
    </source>
</reference>
<proteinExistence type="predicted"/>
<feature type="transmembrane region" description="Helical" evidence="1">
    <location>
        <begin position="24"/>
        <end position="42"/>
    </location>
</feature>
<name>C5FH76_ARTOC</name>
<dbReference type="CDD" id="cd00144">
    <property type="entry name" value="MPP_PPP_family"/>
    <property type="match status" value="1"/>
</dbReference>
<gene>
    <name evidence="3" type="ORF">MCYG_01614</name>
</gene>
<dbReference type="RefSeq" id="XP_002848680.1">
    <property type="nucleotide sequence ID" value="XM_002848634.1"/>
</dbReference>
<protein>
    <submittedName>
        <fullName evidence="3">Ser/Thr protein phosphatase</fullName>
    </submittedName>
</protein>